<dbReference type="Gene3D" id="3.90.870.50">
    <property type="match status" value="1"/>
</dbReference>
<reference evidence="12 13" key="1">
    <citation type="submission" date="2024-07" db="EMBL/GenBank/DDBJ databases">
        <title>Draft Genome Sequence of Ferrimicrobium acidiphilum Strain YE2023, Isolated from a Pulp of Bioleach Reactor.</title>
        <authorList>
            <person name="Elkina Y.A."/>
            <person name="Bulaeva A.G."/>
            <person name="Beletsky A.V."/>
            <person name="Mardanov A.V."/>
        </authorList>
    </citation>
    <scope>NUCLEOTIDE SEQUENCE [LARGE SCALE GENOMIC DNA]</scope>
    <source>
        <strain evidence="12 13">YE2023</strain>
    </source>
</reference>
<keyword evidence="4" id="KW-0479">Metal-binding</keyword>
<dbReference type="PIRSF" id="PIRSF006256">
    <property type="entry name" value="CMPcnvr_hdrg_mat"/>
    <property type="match status" value="1"/>
</dbReference>
<feature type="domain" description="YrdC-like" evidence="11">
    <location>
        <begin position="201"/>
        <end position="385"/>
    </location>
</feature>
<gene>
    <name evidence="12" type="primary">hypF</name>
    <name evidence="12" type="ORF">AB6A68_11880</name>
</gene>
<dbReference type="Pfam" id="PF22521">
    <property type="entry name" value="HypF_C_2"/>
    <property type="match status" value="1"/>
</dbReference>
<keyword evidence="6" id="KW-0862">Zinc</keyword>
<dbReference type="InterPro" id="IPR011125">
    <property type="entry name" value="Znf_HypF"/>
</dbReference>
<evidence type="ECO:0000313" key="12">
    <source>
        <dbReference type="EMBL" id="MEX6430524.1"/>
    </source>
</evidence>
<dbReference type="Gene3D" id="3.30.420.360">
    <property type="match status" value="1"/>
</dbReference>
<dbReference type="NCBIfam" id="TIGR00143">
    <property type="entry name" value="hypF"/>
    <property type="match status" value="1"/>
</dbReference>
<dbReference type="InterPro" id="IPR051060">
    <property type="entry name" value="Carbamoyltrans_HypF-like"/>
</dbReference>
<keyword evidence="13" id="KW-1185">Reference proteome</keyword>
<dbReference type="Pfam" id="PF00708">
    <property type="entry name" value="Acylphosphatase"/>
    <property type="match status" value="1"/>
</dbReference>
<dbReference type="RefSeq" id="WP_369084833.1">
    <property type="nucleotide sequence ID" value="NZ_JBFSHR010000059.1"/>
</dbReference>
<dbReference type="InterPro" id="IPR055128">
    <property type="entry name" value="HypF_C_2"/>
</dbReference>
<dbReference type="InterPro" id="IPR036046">
    <property type="entry name" value="Acylphosphatase-like_dom_sf"/>
</dbReference>
<dbReference type="Pfam" id="PF17788">
    <property type="entry name" value="HypF_C"/>
    <property type="match status" value="1"/>
</dbReference>
<dbReference type="PROSITE" id="PS51163">
    <property type="entry name" value="YRDC"/>
    <property type="match status" value="1"/>
</dbReference>
<dbReference type="Pfam" id="PF07503">
    <property type="entry name" value="zf-HYPF"/>
    <property type="match status" value="2"/>
</dbReference>
<evidence type="ECO:0000256" key="8">
    <source>
        <dbReference type="PIRNR" id="PIRNR006256"/>
    </source>
</evidence>
<evidence type="ECO:0000256" key="6">
    <source>
        <dbReference type="ARBA" id="ARBA00022833"/>
    </source>
</evidence>
<name>A0ABV3Y5U4_9ACTN</name>
<dbReference type="PANTHER" id="PTHR42959">
    <property type="entry name" value="CARBAMOYLTRANSFERASE"/>
    <property type="match status" value="1"/>
</dbReference>
<evidence type="ECO:0000256" key="3">
    <source>
        <dbReference type="ARBA" id="ARBA00022598"/>
    </source>
</evidence>
<dbReference type="InterPro" id="IPR006070">
    <property type="entry name" value="Sua5-like_dom"/>
</dbReference>
<dbReference type="InterPro" id="IPR041440">
    <property type="entry name" value="HypF_C"/>
</dbReference>
<organism evidence="12 13">
    <name type="scientific">Ferrimicrobium acidiphilum</name>
    <dbReference type="NCBI Taxonomy" id="121039"/>
    <lineage>
        <taxon>Bacteria</taxon>
        <taxon>Bacillati</taxon>
        <taxon>Actinomycetota</taxon>
        <taxon>Acidimicrobiia</taxon>
        <taxon>Acidimicrobiales</taxon>
        <taxon>Acidimicrobiaceae</taxon>
        <taxon>Ferrimicrobium</taxon>
    </lineage>
</organism>
<dbReference type="PROSITE" id="PS51160">
    <property type="entry name" value="ACYLPHOSPHATASE_3"/>
    <property type="match status" value="1"/>
</dbReference>
<comment type="similarity">
    <text evidence="2 8">Belongs to the carbamoyltransferase HypF family.</text>
</comment>
<evidence type="ECO:0000256" key="2">
    <source>
        <dbReference type="ARBA" id="ARBA00008097"/>
    </source>
</evidence>
<evidence type="ECO:0000256" key="9">
    <source>
        <dbReference type="PROSITE-ProRule" id="PRU00520"/>
    </source>
</evidence>
<dbReference type="PANTHER" id="PTHR42959:SF1">
    <property type="entry name" value="CARBAMOYLTRANSFERASE HYPF"/>
    <property type="match status" value="1"/>
</dbReference>
<dbReference type="EC" id="6.2.-.-" evidence="8"/>
<evidence type="ECO:0000259" key="10">
    <source>
        <dbReference type="PROSITE" id="PS51160"/>
    </source>
</evidence>
<dbReference type="InterPro" id="IPR001792">
    <property type="entry name" value="Acylphosphatase-like_dom"/>
</dbReference>
<comment type="catalytic activity">
    <reaction evidence="9">
        <text>an acyl phosphate + H2O = a carboxylate + phosphate + H(+)</text>
        <dbReference type="Rhea" id="RHEA:14965"/>
        <dbReference type="ChEBI" id="CHEBI:15377"/>
        <dbReference type="ChEBI" id="CHEBI:15378"/>
        <dbReference type="ChEBI" id="CHEBI:29067"/>
        <dbReference type="ChEBI" id="CHEBI:43474"/>
        <dbReference type="ChEBI" id="CHEBI:59918"/>
        <dbReference type="EC" id="3.6.1.7"/>
    </reaction>
</comment>
<dbReference type="InterPro" id="IPR017945">
    <property type="entry name" value="DHBP_synth_RibB-like_a/b_dom"/>
</dbReference>
<sequence length="764" mass="83322">MSKLITVTGVVQGVGFRPYIYRQAMKLSLTGWVRNDGEGVTIYLTQDLTDNQVRTELLVDPPPGARIDAIACVATPVQPVTGFTVIPSDSSGPKRAEVPIDLAICTDCQMELFDAVDRRHGYPYINCTNCGPRFSVILALPYDRANTTMAPWPPCESCRAEYEDPLNRRFHAEPTACPTCGPNYYLVPKTASPLNAPTRGTAALELAAAHLRDGAILGIKGIGGYLLACDARNEGVVGQLRSRKFRKDKPFALMAKDLNTIMEVAGINTNEAALLQSSSAPIVLLEPQGELPLVAPNAPRLGIMLPYAPLHYLLFHYGAPELMVMTSGNRSSEPMVIEDTTASDLLLGIADEILVGERPIARRVDDSVVALDHRDRPVLIRRARGYAPTRVTQLAHHAGVIVGCGADLKSTITLSIDGQVTTSPYLGDLSYREIQQEHRHTLKTLLGLWELGTADLVLATDAHPDYHVNQLAHTYAAEFGIDPPQEIQHHRAHFASVLAEHRILDDLALGVTFDGTGYGDDGSTWGGEFFYGSLPGGFERIAHLEPSPLPGGDAAARYPLQCLAGFLEPDAWSQWIGPRLSTDADDRMRLSLRLATHKSTSVGRLFDAVAAILGFDDKITYEAQAAAWLEALATSAIRRGYRPQANSLLSFIDNAIYYRGFLAALAEQVYQRRQPPDEIAADFHASLASATATALYALAQGHPSRFICFSGGVFQNLVLRQALDRQLQTCLPDHRVLYNERLSCNDENISLGQVALVVMGLPTR</sequence>
<dbReference type="GO" id="GO:0016874">
    <property type="term" value="F:ligase activity"/>
    <property type="evidence" value="ECO:0007669"/>
    <property type="project" value="UniProtKB-KW"/>
</dbReference>
<dbReference type="InterPro" id="IPR017968">
    <property type="entry name" value="Acylphosphatase_CS"/>
</dbReference>
<proteinExistence type="inferred from homology"/>
<dbReference type="Proteomes" id="UP001560267">
    <property type="component" value="Unassembled WGS sequence"/>
</dbReference>
<evidence type="ECO:0000256" key="5">
    <source>
        <dbReference type="ARBA" id="ARBA00022771"/>
    </source>
</evidence>
<dbReference type="InterPro" id="IPR004421">
    <property type="entry name" value="Carbamoyltransferase_HypF"/>
</dbReference>
<dbReference type="SUPFAM" id="SSF54975">
    <property type="entry name" value="Acylphosphatase/BLUF domain-like"/>
    <property type="match status" value="1"/>
</dbReference>
<dbReference type="Gene3D" id="3.30.110.120">
    <property type="match status" value="1"/>
</dbReference>
<comment type="caution">
    <text evidence="12">The sequence shown here is derived from an EMBL/GenBank/DDBJ whole genome shotgun (WGS) entry which is preliminary data.</text>
</comment>
<keyword evidence="9" id="KW-0378">Hydrolase</keyword>
<evidence type="ECO:0000256" key="1">
    <source>
        <dbReference type="ARBA" id="ARBA00004711"/>
    </source>
</evidence>
<dbReference type="PROSITE" id="PS00150">
    <property type="entry name" value="ACYLPHOSPHATASE_1"/>
    <property type="match status" value="1"/>
</dbReference>
<feature type="active site" evidence="9">
    <location>
        <position position="35"/>
    </location>
</feature>
<dbReference type="EMBL" id="JBFSHR010000059">
    <property type="protein sequence ID" value="MEX6430524.1"/>
    <property type="molecule type" value="Genomic_DNA"/>
</dbReference>
<dbReference type="Pfam" id="PF01300">
    <property type="entry name" value="Sua5_yciO_yrdC"/>
    <property type="match status" value="1"/>
</dbReference>
<evidence type="ECO:0000259" key="11">
    <source>
        <dbReference type="PROSITE" id="PS51163"/>
    </source>
</evidence>
<keyword evidence="3 12" id="KW-0436">Ligase</keyword>
<keyword evidence="5" id="KW-0863">Zinc-finger</keyword>
<feature type="active site" evidence="9">
    <location>
        <position position="17"/>
    </location>
</feature>
<dbReference type="Gene3D" id="3.30.420.40">
    <property type="match status" value="1"/>
</dbReference>
<comment type="catalytic activity">
    <reaction evidence="7">
        <text>C-terminal L-cysteinyl-[HypE protein] + carbamoyl phosphate + ATP + H2O = C-terminal S-carboxamide-L-cysteinyl-[HypE protein] + AMP + phosphate + diphosphate + H(+)</text>
        <dbReference type="Rhea" id="RHEA:55636"/>
        <dbReference type="Rhea" id="RHEA-COMP:14247"/>
        <dbReference type="Rhea" id="RHEA-COMP:14392"/>
        <dbReference type="ChEBI" id="CHEBI:15377"/>
        <dbReference type="ChEBI" id="CHEBI:15378"/>
        <dbReference type="ChEBI" id="CHEBI:30616"/>
        <dbReference type="ChEBI" id="CHEBI:33019"/>
        <dbReference type="ChEBI" id="CHEBI:43474"/>
        <dbReference type="ChEBI" id="CHEBI:58228"/>
        <dbReference type="ChEBI" id="CHEBI:76913"/>
        <dbReference type="ChEBI" id="CHEBI:139126"/>
        <dbReference type="ChEBI" id="CHEBI:456215"/>
    </reaction>
</comment>
<evidence type="ECO:0000313" key="13">
    <source>
        <dbReference type="Proteomes" id="UP001560267"/>
    </source>
</evidence>
<dbReference type="SUPFAM" id="SSF55821">
    <property type="entry name" value="YrdC/RibB"/>
    <property type="match status" value="1"/>
</dbReference>
<evidence type="ECO:0000256" key="4">
    <source>
        <dbReference type="ARBA" id="ARBA00022723"/>
    </source>
</evidence>
<feature type="domain" description="Acylphosphatase-like" evidence="10">
    <location>
        <begin position="2"/>
        <end position="87"/>
    </location>
</feature>
<evidence type="ECO:0000256" key="7">
    <source>
        <dbReference type="ARBA" id="ARBA00048220"/>
    </source>
</evidence>
<comment type="pathway">
    <text evidence="1">Protein modification; [NiFe] hydrogenase maturation.</text>
</comment>
<accession>A0ABV3Y5U4</accession>
<protein>
    <recommendedName>
        <fullName evidence="8">Carbamoyltransferase</fullName>
        <ecNumber evidence="8">6.2.-.-</ecNumber>
    </recommendedName>
</protein>